<gene>
    <name evidence="1" type="ORF">A3C93_02285</name>
</gene>
<reference evidence="1 2" key="1">
    <citation type="journal article" date="2016" name="Nat. Commun.">
        <title>Thousands of microbial genomes shed light on interconnected biogeochemical processes in an aquifer system.</title>
        <authorList>
            <person name="Anantharaman K."/>
            <person name="Brown C.T."/>
            <person name="Hug L.A."/>
            <person name="Sharon I."/>
            <person name="Castelle C.J."/>
            <person name="Probst A.J."/>
            <person name="Thomas B.C."/>
            <person name="Singh A."/>
            <person name="Wilkins M.J."/>
            <person name="Karaoz U."/>
            <person name="Brodie E.L."/>
            <person name="Williams K.H."/>
            <person name="Hubbard S.S."/>
            <person name="Banfield J.F."/>
        </authorList>
    </citation>
    <scope>NUCLEOTIDE SEQUENCE [LARGE SCALE GENOMIC DNA]</scope>
</reference>
<evidence type="ECO:0000313" key="2">
    <source>
        <dbReference type="Proteomes" id="UP000178636"/>
    </source>
</evidence>
<organism evidence="1 2">
    <name type="scientific">Candidatus Lloydbacteria bacterium RIFCSPHIGHO2_02_FULL_54_17</name>
    <dbReference type="NCBI Taxonomy" id="1798664"/>
    <lineage>
        <taxon>Bacteria</taxon>
        <taxon>Candidatus Lloydiibacteriota</taxon>
    </lineage>
</organism>
<evidence type="ECO:0008006" key="3">
    <source>
        <dbReference type="Google" id="ProtNLM"/>
    </source>
</evidence>
<dbReference type="AlphaFoldDB" id="A0A1G2DFL7"/>
<sequence>MKRVLTETKYRPFILKEYPHWTLLLNERQRYLGRAVAWLARRGKMQKFSGLSQRELLELRRITKEYEAALDAIGWKPDHMNYTMLGNYFHEHEGHGHLHIIPRYRPEHRPVFMGVTFKDDRWGKNCTPETPMAVAPEVITGLVRALKGKLA</sequence>
<proteinExistence type="predicted"/>
<dbReference type="EMBL" id="MHLO01000029">
    <property type="protein sequence ID" value="OGZ11741.1"/>
    <property type="molecule type" value="Genomic_DNA"/>
</dbReference>
<protein>
    <recommendedName>
        <fullName evidence="3">HIT domain-containing protein</fullName>
    </recommendedName>
</protein>
<accession>A0A1G2DFL7</accession>
<dbReference type="Proteomes" id="UP000178636">
    <property type="component" value="Unassembled WGS sequence"/>
</dbReference>
<evidence type="ECO:0000313" key="1">
    <source>
        <dbReference type="EMBL" id="OGZ11741.1"/>
    </source>
</evidence>
<comment type="caution">
    <text evidence="1">The sequence shown here is derived from an EMBL/GenBank/DDBJ whole genome shotgun (WGS) entry which is preliminary data.</text>
</comment>
<dbReference type="SUPFAM" id="SSF54197">
    <property type="entry name" value="HIT-like"/>
    <property type="match status" value="1"/>
</dbReference>
<dbReference type="STRING" id="1798664.A3C93_02285"/>
<dbReference type="InterPro" id="IPR036265">
    <property type="entry name" value="HIT-like_sf"/>
</dbReference>
<dbReference type="Gene3D" id="3.30.428.10">
    <property type="entry name" value="HIT-like"/>
    <property type="match status" value="1"/>
</dbReference>
<name>A0A1G2DFL7_9BACT</name>